<dbReference type="Pfam" id="PF13912">
    <property type="entry name" value="zf-C2H2_6"/>
    <property type="match status" value="1"/>
</dbReference>
<dbReference type="FunFam" id="3.30.160.60:FF:000478">
    <property type="entry name" value="Zinc finger protein 133"/>
    <property type="match status" value="1"/>
</dbReference>
<feature type="region of interest" description="Disordered" evidence="9">
    <location>
        <begin position="162"/>
        <end position="217"/>
    </location>
</feature>
<dbReference type="FunCoup" id="T1I526">
    <property type="interactions" value="782"/>
</dbReference>
<evidence type="ECO:0000256" key="2">
    <source>
        <dbReference type="ARBA" id="ARBA00022723"/>
    </source>
</evidence>
<evidence type="ECO:0000313" key="10">
    <source>
        <dbReference type="EnsemblMetazoa" id="RPRC011395-PA"/>
    </source>
</evidence>
<dbReference type="FunFam" id="3.30.160.60:FF:001227">
    <property type="entry name" value="Zinc finger and BTB domain containing 41"/>
    <property type="match status" value="1"/>
</dbReference>
<dbReference type="Pfam" id="PF12874">
    <property type="entry name" value="zf-met"/>
    <property type="match status" value="1"/>
</dbReference>
<dbReference type="PANTHER" id="PTHR24408">
    <property type="entry name" value="ZINC FINGER PROTEIN"/>
    <property type="match status" value="1"/>
</dbReference>
<dbReference type="FunFam" id="3.30.160.60:FF:002343">
    <property type="entry name" value="Zinc finger protein 33A"/>
    <property type="match status" value="1"/>
</dbReference>
<dbReference type="SUPFAM" id="SSF57667">
    <property type="entry name" value="beta-beta-alpha zinc fingers"/>
    <property type="match status" value="7"/>
</dbReference>
<keyword evidence="7" id="KW-0804">Transcription</keyword>
<dbReference type="PROSITE" id="PS50157">
    <property type="entry name" value="ZINC_FINGER_C2H2_2"/>
    <property type="match status" value="11"/>
</dbReference>
<keyword evidence="6" id="KW-0805">Transcription regulation</keyword>
<evidence type="ECO:0000256" key="5">
    <source>
        <dbReference type="ARBA" id="ARBA00022833"/>
    </source>
</evidence>
<dbReference type="VEuPathDB" id="VectorBase:RPRC011395"/>
<feature type="region of interest" description="Disordered" evidence="9">
    <location>
        <begin position="342"/>
        <end position="362"/>
    </location>
</feature>
<keyword evidence="11" id="KW-1185">Reference proteome</keyword>
<dbReference type="Gene3D" id="3.40.1800.20">
    <property type="match status" value="1"/>
</dbReference>
<protein>
    <submittedName>
        <fullName evidence="10">Uncharacterized protein</fullName>
    </submittedName>
</protein>
<accession>T1I526</accession>
<dbReference type="InterPro" id="IPR012934">
    <property type="entry name" value="Znf_AD"/>
</dbReference>
<dbReference type="FunFam" id="3.30.160.60:FF:000003">
    <property type="entry name" value="Zinc finger protein 3 homolog"/>
    <property type="match status" value="1"/>
</dbReference>
<dbReference type="GO" id="GO:0000981">
    <property type="term" value="F:DNA-binding transcription factor activity, RNA polymerase II-specific"/>
    <property type="evidence" value="ECO:0007669"/>
    <property type="project" value="TreeGrafter"/>
</dbReference>
<dbReference type="FunFam" id="3.30.160.60:FF:000100">
    <property type="entry name" value="Zinc finger 45-like"/>
    <property type="match status" value="1"/>
</dbReference>
<dbReference type="GO" id="GO:0005634">
    <property type="term" value="C:nucleus"/>
    <property type="evidence" value="ECO:0007669"/>
    <property type="project" value="UniProtKB-SubCell"/>
</dbReference>
<dbReference type="FunFam" id="3.30.160.60:FF:000512">
    <property type="entry name" value="zinc finger protein 197 isoform X1"/>
    <property type="match status" value="1"/>
</dbReference>
<dbReference type="PROSITE" id="PS51915">
    <property type="entry name" value="ZAD"/>
    <property type="match status" value="1"/>
</dbReference>
<keyword evidence="2" id="KW-0479">Metal-binding</keyword>
<evidence type="ECO:0000256" key="4">
    <source>
        <dbReference type="ARBA" id="ARBA00022771"/>
    </source>
</evidence>
<dbReference type="InParanoid" id="T1I526"/>
<dbReference type="Pfam" id="PF07776">
    <property type="entry name" value="zf-AD"/>
    <property type="match status" value="1"/>
</dbReference>
<keyword evidence="5" id="KW-0862">Zinc</keyword>
<dbReference type="FunFam" id="3.30.160.60:FF:001840">
    <property type="entry name" value="Paternally-expressed gene 3 protein"/>
    <property type="match status" value="1"/>
</dbReference>
<organism evidence="10 11">
    <name type="scientific">Rhodnius prolixus</name>
    <name type="common">Triatomid bug</name>
    <dbReference type="NCBI Taxonomy" id="13249"/>
    <lineage>
        <taxon>Eukaryota</taxon>
        <taxon>Metazoa</taxon>
        <taxon>Ecdysozoa</taxon>
        <taxon>Arthropoda</taxon>
        <taxon>Hexapoda</taxon>
        <taxon>Insecta</taxon>
        <taxon>Pterygota</taxon>
        <taxon>Neoptera</taxon>
        <taxon>Paraneoptera</taxon>
        <taxon>Hemiptera</taxon>
        <taxon>Heteroptera</taxon>
        <taxon>Panheteroptera</taxon>
        <taxon>Cimicomorpha</taxon>
        <taxon>Reduviidae</taxon>
        <taxon>Triatominae</taxon>
        <taxon>Rhodnius</taxon>
    </lineage>
</organism>
<feature type="compositionally biased region" description="Gly residues" evidence="9">
    <location>
        <begin position="171"/>
        <end position="184"/>
    </location>
</feature>
<proteinExistence type="predicted"/>
<dbReference type="Proteomes" id="UP000015103">
    <property type="component" value="Unassembled WGS sequence"/>
</dbReference>
<dbReference type="SMART" id="SM00868">
    <property type="entry name" value="zf-AD"/>
    <property type="match status" value="1"/>
</dbReference>
<dbReference type="HOGENOM" id="CLU_002678_60_1_1"/>
<dbReference type="SUPFAM" id="SSF57716">
    <property type="entry name" value="Glucocorticoid receptor-like (DNA-binding domain)"/>
    <property type="match status" value="1"/>
</dbReference>
<dbReference type="GO" id="GO:0008270">
    <property type="term" value="F:zinc ion binding"/>
    <property type="evidence" value="ECO:0007669"/>
    <property type="project" value="UniProtKB-UniRule"/>
</dbReference>
<dbReference type="Pfam" id="PF00096">
    <property type="entry name" value="zf-C2H2"/>
    <property type="match status" value="7"/>
</dbReference>
<dbReference type="AlphaFoldDB" id="T1I526"/>
<reference evidence="10" key="1">
    <citation type="submission" date="2015-05" db="UniProtKB">
        <authorList>
            <consortium name="EnsemblMetazoa"/>
        </authorList>
    </citation>
    <scope>IDENTIFICATION</scope>
</reference>
<evidence type="ECO:0000256" key="8">
    <source>
        <dbReference type="ARBA" id="ARBA00023242"/>
    </source>
</evidence>
<evidence type="ECO:0000256" key="7">
    <source>
        <dbReference type="ARBA" id="ARBA00023163"/>
    </source>
</evidence>
<dbReference type="eggNOG" id="KOG1721">
    <property type="taxonomic scope" value="Eukaryota"/>
</dbReference>
<dbReference type="InterPro" id="IPR013087">
    <property type="entry name" value="Znf_C2H2_type"/>
</dbReference>
<evidence type="ECO:0000256" key="6">
    <source>
        <dbReference type="ARBA" id="ARBA00023015"/>
    </source>
</evidence>
<evidence type="ECO:0000313" key="11">
    <source>
        <dbReference type="Proteomes" id="UP000015103"/>
    </source>
</evidence>
<dbReference type="FunFam" id="3.30.160.60:FF:002880">
    <property type="entry name" value="Zinc finger imprinted 3"/>
    <property type="match status" value="1"/>
</dbReference>
<dbReference type="GeneID" id="141451747"/>
<dbReference type="OMA" id="KMVCEEC"/>
<dbReference type="SMART" id="SM00355">
    <property type="entry name" value="ZnF_C2H2"/>
    <property type="match status" value="12"/>
</dbReference>
<comment type="subcellular location">
    <subcellularLocation>
        <location evidence="1">Nucleus</location>
    </subcellularLocation>
</comment>
<keyword evidence="4" id="KW-0863">Zinc-finger</keyword>
<keyword evidence="8" id="KW-0539">Nucleus</keyword>
<dbReference type="EMBL" id="ACPB03010531">
    <property type="status" value="NOT_ANNOTATED_CDS"/>
    <property type="molecule type" value="Genomic_DNA"/>
</dbReference>
<sequence>MATVSMQLSEFSELCRLCGAKTSVLLGLHIFEREGNLRQIYKKITACLPIQVTNNDKLPKMVCEECVYKLDALFDFREKSMKTEYVLNNMLKNLYNPTVNNELGLQMDTLLCAAPISSDSLHIRPSVEVDVHLDNNTEHLDAIIGIPVNSSDSDNVKCESDITSIKNDNGTNGGTGSNTGGSGVKGETTTESDCCESDSDSLGVHEQNEPCTMQPFNTIDHRDSIETSRLEVTDISLHELGEGPMKNGTTTTEVIHPTRNYIVTSQAESQTWFFCNICGKPFDNSEEFQAHCEIHWKKCGICGVSCANEGALLDHMRDEHPRQTNSTLPSVPQAQNEECEFMKKKSSVDNGTPSKKVGKTDGKRCDQCGKEYKTNYKLAEHMRKHTGEKPFKCSACEKTFRSKIGLAQHEAKHTGHYDYTCNTCGKGFQCKSYLIVHQRVHSDLKPYPCDTCGRNFKTKQSLLDHQNRHLGVKPYLCETCGRGFITKGLCKSHQRVHSGTDNRQYPCTVCNKLFVSKSYLVTHMRIHTGEKPFMCEVCGKGFLTRVDLKIHSTMHTGEKSFVCEVCGKAFARRDALRCHKRSHTGERPYKCDICGQGFTQFSPMAIHKRLHTGERPYSCDLCGKTFVSRSTMMSHRKKHIA</sequence>
<dbReference type="GO" id="GO:0043565">
    <property type="term" value="F:sequence-specific DNA binding"/>
    <property type="evidence" value="ECO:0007669"/>
    <property type="project" value="TreeGrafter"/>
</dbReference>
<dbReference type="STRING" id="13249.T1I526"/>
<name>T1I526_RHOPR</name>
<evidence type="ECO:0000256" key="1">
    <source>
        <dbReference type="ARBA" id="ARBA00004123"/>
    </source>
</evidence>
<dbReference type="InterPro" id="IPR036236">
    <property type="entry name" value="Znf_C2H2_sf"/>
</dbReference>
<dbReference type="PROSITE" id="PS00028">
    <property type="entry name" value="ZINC_FINGER_C2H2_1"/>
    <property type="match status" value="12"/>
</dbReference>
<dbReference type="PANTHER" id="PTHR24408:SF58">
    <property type="entry name" value="TRANSCRIPTION FACTOR (TFIIIA), PUTATIVE (AFU_ORTHOLOGUE AFUA_1G05150)-RELATED"/>
    <property type="match status" value="1"/>
</dbReference>
<dbReference type="EnsemblMetazoa" id="RPRC011395-RA">
    <property type="protein sequence ID" value="RPRC011395-PA"/>
    <property type="gene ID" value="RPRC011395"/>
</dbReference>
<evidence type="ECO:0000256" key="3">
    <source>
        <dbReference type="ARBA" id="ARBA00022737"/>
    </source>
</evidence>
<dbReference type="FunFam" id="3.30.160.60:FF:001136">
    <property type="entry name" value="Zinc finger protein 408"/>
    <property type="match status" value="1"/>
</dbReference>
<keyword evidence="3" id="KW-0677">Repeat</keyword>
<dbReference type="RefSeq" id="XP_073979478.1">
    <property type="nucleotide sequence ID" value="XM_074123377.1"/>
</dbReference>
<dbReference type="RefSeq" id="XP_073979477.1">
    <property type="nucleotide sequence ID" value="XM_074123376.1"/>
</dbReference>
<dbReference type="Gene3D" id="3.30.160.60">
    <property type="entry name" value="Classic Zinc Finger"/>
    <property type="match status" value="11"/>
</dbReference>
<evidence type="ECO:0000256" key="9">
    <source>
        <dbReference type="SAM" id="MobiDB-lite"/>
    </source>
</evidence>